<dbReference type="Pfam" id="PF00018">
    <property type="entry name" value="SH3_1"/>
    <property type="match status" value="2"/>
</dbReference>
<dbReference type="Ensembl" id="ENSKMAT00000004283.1">
    <property type="protein sequence ID" value="ENSKMAP00000004200.1"/>
    <property type="gene ID" value="ENSKMAG00000003194.1"/>
</dbReference>
<dbReference type="OMA" id="EPISSRC"/>
<accession>A0A3Q2ZMJ4</accession>
<dbReference type="GeneTree" id="ENSGT00940000155694"/>
<evidence type="ECO:0000313" key="4">
    <source>
        <dbReference type="Ensembl" id="ENSKMAP00000004200.1"/>
    </source>
</evidence>
<name>A0A3Q2ZMJ4_KRYMA</name>
<evidence type="ECO:0000256" key="1">
    <source>
        <dbReference type="ARBA" id="ARBA00022443"/>
    </source>
</evidence>
<dbReference type="GO" id="GO:0033565">
    <property type="term" value="C:ESCRT-0 complex"/>
    <property type="evidence" value="ECO:0007669"/>
    <property type="project" value="TreeGrafter"/>
</dbReference>
<dbReference type="Gene3D" id="2.30.30.40">
    <property type="entry name" value="SH3 Domains"/>
    <property type="match status" value="2"/>
</dbReference>
<dbReference type="SMART" id="SM00326">
    <property type="entry name" value="SH3"/>
    <property type="match status" value="2"/>
</dbReference>
<dbReference type="PANTHER" id="PTHR45929">
    <property type="entry name" value="JAK PATHWAY SIGNAL TRANSDUCTION ADAPTOR MOLECULE"/>
    <property type="match status" value="1"/>
</dbReference>
<dbReference type="PRINTS" id="PR00499">
    <property type="entry name" value="P67PHOX"/>
</dbReference>
<dbReference type="STRING" id="37003.ENSKMAP00000004200"/>
<sequence length="193" mass="21517">MESLCNFDFGEKDDELTFSQGDAIALLELVDEEWGRGQIHGRVGIFPLNLTEVVEPLPVMMTSSGHTAKLGTKTSGELFSSSSSVVCNVSAEEPPKLIKTLKPLDSEVSFSLIAWRVFLNDKALKQCLWCVQEWVEALFDFPGQTAEDLSFHKGALVRVLEHVDAEWRRGRLEGREGLYPAAFTQPCQSMKHS</sequence>
<dbReference type="GO" id="GO:0043328">
    <property type="term" value="P:protein transport to vacuole involved in ubiquitin-dependent protein catabolic process via the multivesicular body sorting pathway"/>
    <property type="evidence" value="ECO:0007669"/>
    <property type="project" value="TreeGrafter"/>
</dbReference>
<organism evidence="4 5">
    <name type="scientific">Kryptolebias marmoratus</name>
    <name type="common">Mangrove killifish</name>
    <name type="synonym">Rivulus marmoratus</name>
    <dbReference type="NCBI Taxonomy" id="37003"/>
    <lineage>
        <taxon>Eukaryota</taxon>
        <taxon>Metazoa</taxon>
        <taxon>Chordata</taxon>
        <taxon>Craniata</taxon>
        <taxon>Vertebrata</taxon>
        <taxon>Euteleostomi</taxon>
        <taxon>Actinopterygii</taxon>
        <taxon>Neopterygii</taxon>
        <taxon>Teleostei</taxon>
        <taxon>Neoteleostei</taxon>
        <taxon>Acanthomorphata</taxon>
        <taxon>Ovalentaria</taxon>
        <taxon>Atherinomorphae</taxon>
        <taxon>Cyprinodontiformes</taxon>
        <taxon>Rivulidae</taxon>
        <taxon>Kryptolebias</taxon>
    </lineage>
</organism>
<keyword evidence="5" id="KW-1185">Reference proteome</keyword>
<evidence type="ECO:0000256" key="2">
    <source>
        <dbReference type="PROSITE-ProRule" id="PRU00192"/>
    </source>
</evidence>
<dbReference type="InterPro" id="IPR001452">
    <property type="entry name" value="SH3_domain"/>
</dbReference>
<reference evidence="4" key="1">
    <citation type="submission" date="2025-08" db="UniProtKB">
        <authorList>
            <consortium name="Ensembl"/>
        </authorList>
    </citation>
    <scope>IDENTIFICATION</scope>
</reference>
<feature type="domain" description="SH3" evidence="3">
    <location>
        <begin position="130"/>
        <end position="189"/>
    </location>
</feature>
<keyword evidence="1 2" id="KW-0728">SH3 domain</keyword>
<dbReference type="PROSITE" id="PS50002">
    <property type="entry name" value="SH3"/>
    <property type="match status" value="2"/>
</dbReference>
<evidence type="ECO:0000313" key="5">
    <source>
        <dbReference type="Proteomes" id="UP000264800"/>
    </source>
</evidence>
<proteinExistence type="predicted"/>
<dbReference type="InterPro" id="IPR036028">
    <property type="entry name" value="SH3-like_dom_sf"/>
</dbReference>
<dbReference type="Proteomes" id="UP000264800">
    <property type="component" value="Unplaced"/>
</dbReference>
<dbReference type="SUPFAM" id="SSF50044">
    <property type="entry name" value="SH3-domain"/>
    <property type="match status" value="2"/>
</dbReference>
<dbReference type="PRINTS" id="PR00452">
    <property type="entry name" value="SH3DOMAIN"/>
</dbReference>
<reference evidence="4" key="2">
    <citation type="submission" date="2025-09" db="UniProtKB">
        <authorList>
            <consortium name="Ensembl"/>
        </authorList>
    </citation>
    <scope>IDENTIFICATION</scope>
</reference>
<dbReference type="AlphaFoldDB" id="A0A3Q2ZMJ4"/>
<feature type="domain" description="SH3" evidence="3">
    <location>
        <begin position="1"/>
        <end position="56"/>
    </location>
</feature>
<dbReference type="InterPro" id="IPR050670">
    <property type="entry name" value="STAM"/>
</dbReference>
<dbReference type="PANTHER" id="PTHR45929:SF2">
    <property type="entry name" value="SIGNAL TRANSDUCING ADAPTER MOLECULE 1"/>
    <property type="match status" value="1"/>
</dbReference>
<protein>
    <recommendedName>
        <fullName evidence="3">SH3 domain-containing protein</fullName>
    </recommendedName>
</protein>
<evidence type="ECO:0000259" key="3">
    <source>
        <dbReference type="PROSITE" id="PS50002"/>
    </source>
</evidence>